<dbReference type="Pfam" id="PF09992">
    <property type="entry name" value="NAGPA"/>
    <property type="match status" value="1"/>
</dbReference>
<dbReference type="Pfam" id="PF02368">
    <property type="entry name" value="Big_2"/>
    <property type="match status" value="1"/>
</dbReference>
<keyword evidence="6" id="KW-0812">Transmembrane</keyword>
<dbReference type="SUPFAM" id="SSF56300">
    <property type="entry name" value="Metallo-dependent phosphatases"/>
    <property type="match status" value="1"/>
</dbReference>
<dbReference type="InterPro" id="IPR051918">
    <property type="entry name" value="STPP_CPPED1"/>
</dbReference>
<dbReference type="PANTHER" id="PTHR43143:SF1">
    <property type="entry name" value="SERINE_THREONINE-PROTEIN PHOSPHATASE CPPED1"/>
    <property type="match status" value="1"/>
</dbReference>
<dbReference type="InterPro" id="IPR004843">
    <property type="entry name" value="Calcineurin-like_PHP"/>
</dbReference>
<evidence type="ECO:0000256" key="2">
    <source>
        <dbReference type="ARBA" id="ARBA00022525"/>
    </source>
</evidence>
<evidence type="ECO:0000259" key="8">
    <source>
        <dbReference type="PROSITE" id="PS50847"/>
    </source>
</evidence>
<feature type="region of interest" description="Disordered" evidence="5">
    <location>
        <begin position="1550"/>
        <end position="1596"/>
    </location>
</feature>
<keyword evidence="6" id="KW-1133">Transmembrane helix</keyword>
<keyword evidence="9" id="KW-0326">Glycosidase</keyword>
<keyword evidence="4" id="KW-0572">Peptidoglycan-anchor</keyword>
<evidence type="ECO:0000256" key="4">
    <source>
        <dbReference type="ARBA" id="ARBA00023088"/>
    </source>
</evidence>
<evidence type="ECO:0000256" key="1">
    <source>
        <dbReference type="ARBA" id="ARBA00022512"/>
    </source>
</evidence>
<feature type="transmembrane region" description="Helical" evidence="6">
    <location>
        <begin position="1597"/>
        <end position="1618"/>
    </location>
</feature>
<dbReference type="RefSeq" id="WP_349219234.1">
    <property type="nucleotide sequence ID" value="NZ_JBBMFD010000009.1"/>
</dbReference>
<proteinExistence type="predicted"/>
<dbReference type="Proteomes" id="UP001489509">
    <property type="component" value="Unassembled WGS sequence"/>
</dbReference>
<feature type="compositionally biased region" description="Acidic residues" evidence="5">
    <location>
        <begin position="1550"/>
        <end position="1571"/>
    </location>
</feature>
<keyword evidence="3 7" id="KW-0732">Signal</keyword>
<evidence type="ECO:0000256" key="3">
    <source>
        <dbReference type="ARBA" id="ARBA00022729"/>
    </source>
</evidence>
<evidence type="ECO:0000313" key="10">
    <source>
        <dbReference type="Proteomes" id="UP001489509"/>
    </source>
</evidence>
<sequence>MRKTKQNRLRRVLTAFMAVALLSTALMSSAGAIGVAAAEPSGQVTNILADENLINGVHYSEEDIVNYLGQEGHRLRVNHLTVTPGTENLQIISAKAQDTVNAMETVGGQAQREILKGNHVVAAINADSYDMDWGINSGIQVQNGNILVSQPNSSHTTTTPVFFVDESGKANIDPLRSVADIQVGEDYKAEVQYINRNQYCTGNDTRVFTYYLTRDHVMSYGAGGVSDQQAYALIRLNDFDGYIHAGTQYTGEVVQTYTESGFAIPSDCIVYAGYGTKAQEVAGLAVGEAVTYSCNLYTGTYAEADGVYTDRGTLCNEVYTAVNGFHLLAKDGVVNEDMVNNSGTDNNSRTVIGMTADGTMHVLCVAKPGTNFSESDGTSFKDITNYMMNQLGCVDVLNMDGGGSTEMLARRAGSDELVTVSYPSDGNSRSVSNSLLFVSTAPKSSTVGNVVVDENNIKLYPGSSYDFSVRLADTSGSSLSSEGKTIVWGAEKGTIDQNGHYTAPASCTTDTVTATVDGVVGTATIQVVDTFGSVGLDATGTVTLQQGDTRAFRLKAYDSANKEIYIDSSAAQWALTGDAIGTLEDGVLTVTASEGEADLTATFLGQTYSVHIIIGLKEQIIDDFEDSPIEGYYMSSYLYGRQTQYGGKSDMLGFETAEMEGSRVKNGENSFRVTYDTSMWAWDAANQKRTTNGTANFIPLWDDTSDYAGTGVWNEELRAQMEERYTAKAMPKKFGMWIYSGDENNDGVSDNINVMLTAVFKSACTGPGTGTDKSLNLVGSIDWIGWKYVEAEIPQDWPMTLVFNYFWFSNTNRALTPDQDYTTTLLFDDLKFIYTDEANDLSGPVFNETTPEGGGYYQDSMEFSTWISDSGSGVDASSITVTVNGIAKTDYTYDAQTGKLSFGLSGLEDGQSYRVIVKAKDNQGNESVPYIDNTYTVDLTPDTEGPTVHDVTPIGSVTVRIPQPRISFCMEDAKSGVDPQSIRVTLNGQEAPVYYDEETGDGYALPAEKLQKGSYVLTIDGKDVDGNAMATYTDTITIDPIAQPEDPENFKVSIIPDTQGNTYSDRIYSRAGEEESDFVIQMGDIVDGASQQEYTDGKNYIEATGKPYFVMAGNHEGVNGNLELFYQTFGSPTYHLEYGNTLFVFLNSAYGQSVQYTDSTQYHYLEQLLQANTLPNVVVLNHVVTRDDFATEHNMSASEAERFESILTAYKAENPDVNVDVLFGHLHTLHNWNVGDVDYIITGNAAGKGYVTAEEGNLLGSGIYQVTDGSAEYTYNPLLTRVYLQHDALIGDTLNTFEGATLQLNLYGDFREYPSNYITQLNSHELVNIQWSSSDPAVATVDEKGEVTVTGQGTATITAVCGGETAMMQLNVLDPSLADVASLQITLPEDLKADQTVLPTVTATDPYGVSFALDNQSVQFQFENGLAEMTQDGKIHLLQAGEETVQVTYQGRSAETTVQIGRSDADVVSIELSIPTGKVGDTVQPVVCATNPYGVQRTLDNQDVTFTVTNGLVRVNEDGTLTFLQAGAEVVAAEYNGLTAMAGLTIQEVEEETPSTPDPDEPATPDPDEPSATDPDVPGGTEDTTPSDENPSTGVSAMPVATVALLLLAALAVTGLAVRRKRNSEI</sequence>
<comment type="caution">
    <text evidence="9">The sequence shown here is derived from an EMBL/GenBank/DDBJ whole genome shotgun (WGS) entry which is preliminary data.</text>
</comment>
<dbReference type="InterPro" id="IPR018711">
    <property type="entry name" value="NAGPA"/>
</dbReference>
<evidence type="ECO:0000256" key="5">
    <source>
        <dbReference type="SAM" id="MobiDB-lite"/>
    </source>
</evidence>
<organism evidence="9 10">
    <name type="scientific">Solibaculum intestinale</name>
    <dbReference type="NCBI Taxonomy" id="3133165"/>
    <lineage>
        <taxon>Bacteria</taxon>
        <taxon>Bacillati</taxon>
        <taxon>Bacillota</taxon>
        <taxon>Clostridia</taxon>
        <taxon>Eubacteriales</taxon>
        <taxon>Oscillospiraceae</taxon>
        <taxon>Solibaculum</taxon>
    </lineage>
</organism>
<dbReference type="PROSITE" id="PS50847">
    <property type="entry name" value="GRAM_POS_ANCHORING"/>
    <property type="match status" value="1"/>
</dbReference>
<name>A0ABV1E1F6_9FIRM</name>
<keyword evidence="10" id="KW-1185">Reference proteome</keyword>
<evidence type="ECO:0000313" key="9">
    <source>
        <dbReference type="EMBL" id="MEQ2440580.1"/>
    </source>
</evidence>
<dbReference type="SUPFAM" id="SSF49373">
    <property type="entry name" value="Invasin/intimin cell-adhesion fragments"/>
    <property type="match status" value="1"/>
</dbReference>
<protein>
    <submittedName>
        <fullName evidence="9">Phosphodiester glycosidase family protein</fullName>
    </submittedName>
</protein>
<feature type="chain" id="PRO_5046277646" evidence="7">
    <location>
        <begin position="33"/>
        <end position="1626"/>
    </location>
</feature>
<reference evidence="9 10" key="1">
    <citation type="submission" date="2024-03" db="EMBL/GenBank/DDBJ databases">
        <title>Human intestinal bacterial collection.</title>
        <authorList>
            <person name="Pauvert C."/>
            <person name="Hitch T.C.A."/>
            <person name="Clavel T."/>
        </authorList>
    </citation>
    <scope>NUCLEOTIDE SEQUENCE [LARGE SCALE GENOMIC DNA]</scope>
    <source>
        <strain evidence="9 10">CLA-JM-H44</strain>
    </source>
</reference>
<evidence type="ECO:0000256" key="7">
    <source>
        <dbReference type="SAM" id="SignalP"/>
    </source>
</evidence>
<keyword evidence="6" id="KW-0472">Membrane</keyword>
<keyword evidence="1" id="KW-0134">Cell wall</keyword>
<dbReference type="GO" id="GO:0016798">
    <property type="term" value="F:hydrolase activity, acting on glycosyl bonds"/>
    <property type="evidence" value="ECO:0007669"/>
    <property type="project" value="UniProtKB-KW"/>
</dbReference>
<keyword evidence="9" id="KW-0378">Hydrolase</keyword>
<dbReference type="InterPro" id="IPR029052">
    <property type="entry name" value="Metallo-depent_PP-like"/>
</dbReference>
<dbReference type="InterPro" id="IPR003343">
    <property type="entry name" value="Big_2"/>
</dbReference>
<gene>
    <name evidence="9" type="ORF">WMO26_07055</name>
</gene>
<dbReference type="Gene3D" id="3.60.21.10">
    <property type="match status" value="1"/>
</dbReference>
<dbReference type="PANTHER" id="PTHR43143">
    <property type="entry name" value="METALLOPHOSPHOESTERASE, CALCINEURIN SUPERFAMILY"/>
    <property type="match status" value="1"/>
</dbReference>
<feature type="domain" description="Gram-positive cocci surface proteins LPxTG" evidence="8">
    <location>
        <begin position="1590"/>
        <end position="1626"/>
    </location>
</feature>
<dbReference type="Pfam" id="PF00149">
    <property type="entry name" value="Metallophos"/>
    <property type="match status" value="1"/>
</dbReference>
<keyword evidence="2" id="KW-0964">Secreted</keyword>
<feature type="compositionally biased region" description="Polar residues" evidence="5">
    <location>
        <begin position="1582"/>
        <end position="1595"/>
    </location>
</feature>
<feature type="signal peptide" evidence="7">
    <location>
        <begin position="1"/>
        <end position="32"/>
    </location>
</feature>
<dbReference type="Gene3D" id="2.60.40.1080">
    <property type="match status" value="1"/>
</dbReference>
<dbReference type="InterPro" id="IPR008964">
    <property type="entry name" value="Invasin/intimin_cell_adhesion"/>
</dbReference>
<evidence type="ECO:0000256" key="6">
    <source>
        <dbReference type="SAM" id="Phobius"/>
    </source>
</evidence>
<dbReference type="InterPro" id="IPR019931">
    <property type="entry name" value="LPXTG_anchor"/>
</dbReference>
<accession>A0ABV1E1F6</accession>
<dbReference type="EMBL" id="JBBMFD010000009">
    <property type="protein sequence ID" value="MEQ2440580.1"/>
    <property type="molecule type" value="Genomic_DNA"/>
</dbReference>